<dbReference type="InterPro" id="IPR005467">
    <property type="entry name" value="His_kinase_dom"/>
</dbReference>
<dbReference type="AlphaFoldDB" id="A0A832G760"/>
<evidence type="ECO:0000256" key="4">
    <source>
        <dbReference type="ARBA" id="ARBA00022679"/>
    </source>
</evidence>
<dbReference type="PROSITE" id="PS50109">
    <property type="entry name" value="HIS_KIN"/>
    <property type="match status" value="1"/>
</dbReference>
<dbReference type="InterPro" id="IPR001789">
    <property type="entry name" value="Sig_transdc_resp-reg_receiver"/>
</dbReference>
<dbReference type="PROSITE" id="PS50112">
    <property type="entry name" value="PAS"/>
    <property type="match status" value="3"/>
</dbReference>
<dbReference type="CDD" id="cd00130">
    <property type="entry name" value="PAS"/>
    <property type="match status" value="3"/>
</dbReference>
<dbReference type="NCBIfam" id="TIGR00229">
    <property type="entry name" value="sensory_box"/>
    <property type="match status" value="3"/>
</dbReference>
<dbReference type="GO" id="GO:0000155">
    <property type="term" value="F:phosphorelay sensor kinase activity"/>
    <property type="evidence" value="ECO:0007669"/>
    <property type="project" value="InterPro"/>
</dbReference>
<comment type="catalytic activity">
    <reaction evidence="1">
        <text>ATP + protein L-histidine = ADP + protein N-phospho-L-histidine.</text>
        <dbReference type="EC" id="2.7.13.3"/>
    </reaction>
</comment>
<feature type="domain" description="PAC" evidence="11">
    <location>
        <begin position="76"/>
        <end position="126"/>
    </location>
</feature>
<feature type="domain" description="PAS" evidence="10">
    <location>
        <begin position="252"/>
        <end position="298"/>
    </location>
</feature>
<dbReference type="CDD" id="cd16922">
    <property type="entry name" value="HATPase_EvgS-ArcB-TorS-like"/>
    <property type="match status" value="1"/>
</dbReference>
<dbReference type="SMART" id="SM00448">
    <property type="entry name" value="REC"/>
    <property type="match status" value="1"/>
</dbReference>
<feature type="coiled-coil region" evidence="7">
    <location>
        <begin position="361"/>
        <end position="388"/>
    </location>
</feature>
<keyword evidence="7" id="KW-0175">Coiled coil</keyword>
<dbReference type="EC" id="2.7.13.3" evidence="2"/>
<dbReference type="SUPFAM" id="SSF55785">
    <property type="entry name" value="PYP-like sensor domain (PAS domain)"/>
    <property type="match status" value="3"/>
</dbReference>
<sequence length="751" mass="84973">MREHLGNLSLELLQSINDAVYILDREGNIVQANDTFCKMLGYSSKELLQLNARDYNASWNEQKILSTIDKLTNEAETFELIHRRKDGTTFDAEISAKGITINGENYLLCISRDITERKKFQNLIRESEKKYRALFENAYDPILLIDIKSFRILDCNPAAEKLFGKNKSQIIHSLLEEFSPEVQHNNENSEELINFYLNKALKGETTIFEWCFETSDKKILTEGNLYKVDINGNSLLQLIIRDITEKRKSEEQLKLLSFSINQSSSAVIITDVNGNIDYVNDTFTKLTGYSKEEVIGENPRFLKSGYTSKETYKELWNKILSGENWEGEFLNKRKDGTLYWEFARISPVKNENGVITNFIGIKDDITQLKKLLDEIKIAKAKAEETSRLKTNFLANMSHELRTPLVGILGCASMIEEDTKDPLTKELAGIINKSGQRLHETLNSILDLTRVETENFPVDLKPTNIVTVIKNSYEIFVNEAKLKGLNLYLDLDDEEIFAFADANLLKSAVTHLLSNAIKYTDTGGVSLRAFANENKVIIKVVDTGIGIPDSYHDVIFEPFRQVSEGYSRQFEGSGLGLTLTKKYVQMMNGRIWFNSKLGEGSAFFVELNAAVKNDENTSVQSNSSSARADLKSKQVLLVEDDPINIQTISAFIGNLVQLTAINNADDAIEVAKNKHFDLILMDIGLNGDKSGLDVVREIRLMPQYYSTPIVAVTAFALDSDRDRMLTSGCTHYLAKPFPRQQLIDLIEEIFSE</sequence>
<evidence type="ECO:0000313" key="12">
    <source>
        <dbReference type="EMBL" id="HGT48491.1"/>
    </source>
</evidence>
<name>A0A832G760_9BACT</name>
<dbReference type="PROSITE" id="PS50110">
    <property type="entry name" value="RESPONSE_REGULATORY"/>
    <property type="match status" value="1"/>
</dbReference>
<dbReference type="InterPro" id="IPR004358">
    <property type="entry name" value="Sig_transdc_His_kin-like_C"/>
</dbReference>
<evidence type="ECO:0000256" key="6">
    <source>
        <dbReference type="PROSITE-ProRule" id="PRU00169"/>
    </source>
</evidence>
<gene>
    <name evidence="12" type="ORF">ENS56_10675</name>
</gene>
<evidence type="ECO:0000256" key="3">
    <source>
        <dbReference type="ARBA" id="ARBA00022553"/>
    </source>
</evidence>
<evidence type="ECO:0000256" key="2">
    <source>
        <dbReference type="ARBA" id="ARBA00012438"/>
    </source>
</evidence>
<dbReference type="Gene3D" id="3.30.450.20">
    <property type="entry name" value="PAS domain"/>
    <property type="match status" value="3"/>
</dbReference>
<dbReference type="InterPro" id="IPR003594">
    <property type="entry name" value="HATPase_dom"/>
</dbReference>
<keyword evidence="4" id="KW-0808">Transferase</keyword>
<feature type="modified residue" description="4-aspartylphosphate" evidence="6">
    <location>
        <position position="681"/>
    </location>
</feature>
<dbReference type="Pfam" id="PF02518">
    <property type="entry name" value="HATPase_c"/>
    <property type="match status" value="1"/>
</dbReference>
<dbReference type="PANTHER" id="PTHR43047">
    <property type="entry name" value="TWO-COMPONENT HISTIDINE PROTEIN KINASE"/>
    <property type="match status" value="1"/>
</dbReference>
<dbReference type="InterPro" id="IPR036890">
    <property type="entry name" value="HATPase_C_sf"/>
</dbReference>
<dbReference type="Gene3D" id="3.40.50.2300">
    <property type="match status" value="1"/>
</dbReference>
<keyword evidence="5" id="KW-0418">Kinase</keyword>
<dbReference type="PANTHER" id="PTHR43047:SF64">
    <property type="entry name" value="HISTIDINE KINASE CONTAINING CHEY-HOMOLOGOUS RECEIVER DOMAIN AND PAS DOMAIN-RELATED"/>
    <property type="match status" value="1"/>
</dbReference>
<dbReference type="CDD" id="cd00082">
    <property type="entry name" value="HisKA"/>
    <property type="match status" value="1"/>
</dbReference>
<dbReference type="SUPFAM" id="SSF47384">
    <property type="entry name" value="Homodimeric domain of signal transducing histidine kinase"/>
    <property type="match status" value="1"/>
</dbReference>
<dbReference type="Pfam" id="PF13188">
    <property type="entry name" value="PAS_8"/>
    <property type="match status" value="1"/>
</dbReference>
<dbReference type="Gene3D" id="3.30.565.10">
    <property type="entry name" value="Histidine kinase-like ATPase, C-terminal domain"/>
    <property type="match status" value="1"/>
</dbReference>
<evidence type="ECO:0000256" key="1">
    <source>
        <dbReference type="ARBA" id="ARBA00000085"/>
    </source>
</evidence>
<dbReference type="InterPro" id="IPR001610">
    <property type="entry name" value="PAC"/>
</dbReference>
<feature type="domain" description="PAS" evidence="10">
    <location>
        <begin position="127"/>
        <end position="204"/>
    </location>
</feature>
<feature type="domain" description="PAS" evidence="10">
    <location>
        <begin position="11"/>
        <end position="48"/>
    </location>
</feature>
<dbReference type="SMART" id="SM00387">
    <property type="entry name" value="HATPase_c"/>
    <property type="match status" value="1"/>
</dbReference>
<accession>A0A832G760</accession>
<dbReference type="PRINTS" id="PR00344">
    <property type="entry name" value="BCTRLSENSOR"/>
</dbReference>
<dbReference type="SUPFAM" id="SSF52172">
    <property type="entry name" value="CheY-like"/>
    <property type="match status" value="1"/>
</dbReference>
<dbReference type="SMART" id="SM00086">
    <property type="entry name" value="PAC"/>
    <property type="match status" value="2"/>
</dbReference>
<evidence type="ECO:0000256" key="5">
    <source>
        <dbReference type="ARBA" id="ARBA00022777"/>
    </source>
</evidence>
<feature type="domain" description="Histidine kinase" evidence="8">
    <location>
        <begin position="395"/>
        <end position="610"/>
    </location>
</feature>
<dbReference type="Pfam" id="PF00512">
    <property type="entry name" value="HisKA"/>
    <property type="match status" value="1"/>
</dbReference>
<dbReference type="CDD" id="cd17546">
    <property type="entry name" value="REC_hyHK_CKI1_RcsC-like"/>
    <property type="match status" value="1"/>
</dbReference>
<dbReference type="InterPro" id="IPR036097">
    <property type="entry name" value="HisK_dim/P_sf"/>
</dbReference>
<dbReference type="Gene3D" id="1.10.287.130">
    <property type="match status" value="1"/>
</dbReference>
<dbReference type="EMBL" id="DSVI01000018">
    <property type="protein sequence ID" value="HGT48491.1"/>
    <property type="molecule type" value="Genomic_DNA"/>
</dbReference>
<dbReference type="InterPro" id="IPR011006">
    <property type="entry name" value="CheY-like_superfamily"/>
</dbReference>
<protein>
    <recommendedName>
        <fullName evidence="2">histidine kinase</fullName>
        <ecNumber evidence="2">2.7.13.3</ecNumber>
    </recommendedName>
</protein>
<feature type="domain" description="Response regulatory" evidence="9">
    <location>
        <begin position="633"/>
        <end position="749"/>
    </location>
</feature>
<comment type="caution">
    <text evidence="12">The sequence shown here is derived from an EMBL/GenBank/DDBJ whole genome shotgun (WGS) entry which is preliminary data.</text>
</comment>
<evidence type="ECO:0000259" key="11">
    <source>
        <dbReference type="PROSITE" id="PS50113"/>
    </source>
</evidence>
<dbReference type="PROSITE" id="PS50113">
    <property type="entry name" value="PAC"/>
    <property type="match status" value="2"/>
</dbReference>
<keyword evidence="3 6" id="KW-0597">Phosphoprotein</keyword>
<dbReference type="InterPro" id="IPR035965">
    <property type="entry name" value="PAS-like_dom_sf"/>
</dbReference>
<dbReference type="InterPro" id="IPR000700">
    <property type="entry name" value="PAS-assoc_C"/>
</dbReference>
<dbReference type="InterPro" id="IPR003661">
    <property type="entry name" value="HisK_dim/P_dom"/>
</dbReference>
<dbReference type="SMART" id="SM00091">
    <property type="entry name" value="PAS"/>
    <property type="match status" value="3"/>
</dbReference>
<dbReference type="SMART" id="SM00388">
    <property type="entry name" value="HisKA"/>
    <property type="match status" value="1"/>
</dbReference>
<dbReference type="Pfam" id="PF00072">
    <property type="entry name" value="Response_reg"/>
    <property type="match status" value="1"/>
</dbReference>
<dbReference type="Pfam" id="PF13426">
    <property type="entry name" value="PAS_9"/>
    <property type="match status" value="2"/>
</dbReference>
<dbReference type="SUPFAM" id="SSF55874">
    <property type="entry name" value="ATPase domain of HSP90 chaperone/DNA topoisomerase II/histidine kinase"/>
    <property type="match status" value="1"/>
</dbReference>
<proteinExistence type="predicted"/>
<feature type="domain" description="PAC" evidence="11">
    <location>
        <begin position="323"/>
        <end position="377"/>
    </location>
</feature>
<reference evidence="12" key="1">
    <citation type="journal article" date="2020" name="mSystems">
        <title>Genome- and Community-Level Interaction Insights into Carbon Utilization and Element Cycling Functions of Hydrothermarchaeota in Hydrothermal Sediment.</title>
        <authorList>
            <person name="Zhou Z."/>
            <person name="Liu Y."/>
            <person name="Xu W."/>
            <person name="Pan J."/>
            <person name="Luo Z.H."/>
            <person name="Li M."/>
        </authorList>
    </citation>
    <scope>NUCLEOTIDE SEQUENCE [LARGE SCALE GENOMIC DNA]</scope>
    <source>
        <strain evidence="12">SpSt-500</strain>
    </source>
</reference>
<organism evidence="12">
    <name type="scientific">Ignavibacterium album</name>
    <dbReference type="NCBI Taxonomy" id="591197"/>
    <lineage>
        <taxon>Bacteria</taxon>
        <taxon>Pseudomonadati</taxon>
        <taxon>Ignavibacteriota</taxon>
        <taxon>Ignavibacteria</taxon>
        <taxon>Ignavibacteriales</taxon>
        <taxon>Ignavibacteriaceae</taxon>
        <taxon>Ignavibacterium</taxon>
    </lineage>
</organism>
<evidence type="ECO:0000259" key="10">
    <source>
        <dbReference type="PROSITE" id="PS50112"/>
    </source>
</evidence>
<evidence type="ECO:0000259" key="9">
    <source>
        <dbReference type="PROSITE" id="PS50110"/>
    </source>
</evidence>
<evidence type="ECO:0000256" key="7">
    <source>
        <dbReference type="SAM" id="Coils"/>
    </source>
</evidence>
<evidence type="ECO:0000259" key="8">
    <source>
        <dbReference type="PROSITE" id="PS50109"/>
    </source>
</evidence>
<dbReference type="InterPro" id="IPR000014">
    <property type="entry name" value="PAS"/>
</dbReference>